<evidence type="ECO:0000256" key="3">
    <source>
        <dbReference type="ARBA" id="ARBA00012328"/>
    </source>
</evidence>
<dbReference type="EC" id="2.1.1.193" evidence="3 12"/>
<evidence type="ECO:0000259" key="13">
    <source>
        <dbReference type="Pfam" id="PF04452"/>
    </source>
</evidence>
<evidence type="ECO:0000256" key="12">
    <source>
        <dbReference type="PIRNR" id="PIRNR015601"/>
    </source>
</evidence>
<proteinExistence type="inferred from homology"/>
<dbReference type="CDD" id="cd18084">
    <property type="entry name" value="RsmE-like"/>
    <property type="match status" value="1"/>
</dbReference>
<evidence type="ECO:0000313" key="15">
    <source>
        <dbReference type="EMBL" id="KJF16482.1"/>
    </source>
</evidence>
<sequence length="245" mass="27021">MIGLGYKISDPHLVSKAHLIVDDFNEPYLTEHEAHHLFVVKRLIEGDSVTLCDGRGTVVPCRVVCNPSDRTTRRNKRDKVLVLQTDGDRYYRDFSAPILEMVLSVIDPDRLDIAISKLTELGVARITLVEAHRSRSVPQRLGEGRLGLARLTKITREAAGQSRSLYLPELSFGDYDEVMDRVIVCDMDGEDLVLPPSSVLIGPEGGFAPGEIPSTVTKWRLPGNVLRAETAALVAASLAMGMFQN</sequence>
<comment type="function">
    <text evidence="10 12">Specifically methylates the N3 position of the uracil ring of uridine 1498 (m3U1498) in 16S rRNA. Acts on the fully assembled 30S ribosomal subunit.</text>
</comment>
<name>A0A0D8HFC0_9ACTN</name>
<evidence type="ECO:0000256" key="8">
    <source>
        <dbReference type="ARBA" id="ARBA00022679"/>
    </source>
</evidence>
<organism evidence="15 16">
    <name type="scientific">Acidithrix ferrooxidans</name>
    <dbReference type="NCBI Taxonomy" id="1280514"/>
    <lineage>
        <taxon>Bacteria</taxon>
        <taxon>Bacillati</taxon>
        <taxon>Actinomycetota</taxon>
        <taxon>Acidimicrobiia</taxon>
        <taxon>Acidimicrobiales</taxon>
        <taxon>Acidimicrobiaceae</taxon>
        <taxon>Acidithrix</taxon>
    </lineage>
</organism>
<keyword evidence="8 12" id="KW-0808">Transferase</keyword>
<comment type="caution">
    <text evidence="15">The sequence shown here is derived from an EMBL/GenBank/DDBJ whole genome shotgun (WGS) entry which is preliminary data.</text>
</comment>
<evidence type="ECO:0000256" key="5">
    <source>
        <dbReference type="ARBA" id="ARBA00022490"/>
    </source>
</evidence>
<evidence type="ECO:0000256" key="6">
    <source>
        <dbReference type="ARBA" id="ARBA00022552"/>
    </source>
</evidence>
<evidence type="ECO:0000313" key="16">
    <source>
        <dbReference type="Proteomes" id="UP000032360"/>
    </source>
</evidence>
<keyword evidence="9 12" id="KW-0949">S-adenosyl-L-methionine</keyword>
<dbReference type="PIRSF" id="PIRSF015601">
    <property type="entry name" value="MTase_slr0722"/>
    <property type="match status" value="1"/>
</dbReference>
<evidence type="ECO:0000256" key="2">
    <source>
        <dbReference type="ARBA" id="ARBA00005528"/>
    </source>
</evidence>
<dbReference type="InterPro" id="IPR006700">
    <property type="entry name" value="RsmE"/>
</dbReference>
<evidence type="ECO:0000259" key="14">
    <source>
        <dbReference type="Pfam" id="PF20260"/>
    </source>
</evidence>
<keyword evidence="7 12" id="KW-0489">Methyltransferase</keyword>
<dbReference type="Pfam" id="PF04452">
    <property type="entry name" value="Methyltrans_RNA"/>
    <property type="match status" value="1"/>
</dbReference>
<evidence type="ECO:0000256" key="10">
    <source>
        <dbReference type="ARBA" id="ARBA00025699"/>
    </source>
</evidence>
<comment type="similarity">
    <text evidence="2 12">Belongs to the RNA methyltransferase RsmE family.</text>
</comment>
<dbReference type="GO" id="GO:0070042">
    <property type="term" value="F:rRNA (uridine-N3-)-methyltransferase activity"/>
    <property type="evidence" value="ECO:0007669"/>
    <property type="project" value="TreeGrafter"/>
</dbReference>
<dbReference type="InterPro" id="IPR046886">
    <property type="entry name" value="RsmE_MTase_dom"/>
</dbReference>
<protein>
    <recommendedName>
        <fullName evidence="4 12">Ribosomal RNA small subunit methyltransferase E</fullName>
        <ecNumber evidence="3 12">2.1.1.193</ecNumber>
    </recommendedName>
</protein>
<dbReference type="InterPro" id="IPR029026">
    <property type="entry name" value="tRNA_m1G_MTases_N"/>
</dbReference>
<dbReference type="NCBIfam" id="TIGR00046">
    <property type="entry name" value="RsmE family RNA methyltransferase"/>
    <property type="match status" value="1"/>
</dbReference>
<evidence type="ECO:0000256" key="4">
    <source>
        <dbReference type="ARBA" id="ARBA00013673"/>
    </source>
</evidence>
<dbReference type="Gene3D" id="3.40.1280.10">
    <property type="match status" value="1"/>
</dbReference>
<dbReference type="InterPro" id="IPR015947">
    <property type="entry name" value="PUA-like_sf"/>
</dbReference>
<dbReference type="Pfam" id="PF20260">
    <property type="entry name" value="PUA_4"/>
    <property type="match status" value="1"/>
</dbReference>
<dbReference type="GO" id="GO:0070475">
    <property type="term" value="P:rRNA base methylation"/>
    <property type="evidence" value="ECO:0007669"/>
    <property type="project" value="TreeGrafter"/>
</dbReference>
<comment type="catalytic activity">
    <reaction evidence="11 12">
        <text>uridine(1498) in 16S rRNA + S-adenosyl-L-methionine = N(3)-methyluridine(1498) in 16S rRNA + S-adenosyl-L-homocysteine + H(+)</text>
        <dbReference type="Rhea" id="RHEA:42920"/>
        <dbReference type="Rhea" id="RHEA-COMP:10283"/>
        <dbReference type="Rhea" id="RHEA-COMP:10284"/>
        <dbReference type="ChEBI" id="CHEBI:15378"/>
        <dbReference type="ChEBI" id="CHEBI:57856"/>
        <dbReference type="ChEBI" id="CHEBI:59789"/>
        <dbReference type="ChEBI" id="CHEBI:65315"/>
        <dbReference type="ChEBI" id="CHEBI:74502"/>
        <dbReference type="EC" id="2.1.1.193"/>
    </reaction>
</comment>
<dbReference type="Gene3D" id="2.40.240.20">
    <property type="entry name" value="Hypothetical PUA domain-like, domain 1"/>
    <property type="match status" value="1"/>
</dbReference>
<keyword evidence="5 12" id="KW-0963">Cytoplasm</keyword>
<dbReference type="PANTHER" id="PTHR30027:SF3">
    <property type="entry name" value="16S RRNA (URACIL(1498)-N(3))-METHYLTRANSFERASE"/>
    <property type="match status" value="1"/>
</dbReference>
<dbReference type="SUPFAM" id="SSF75217">
    <property type="entry name" value="alpha/beta knot"/>
    <property type="match status" value="1"/>
</dbReference>
<evidence type="ECO:0000256" key="1">
    <source>
        <dbReference type="ARBA" id="ARBA00004496"/>
    </source>
</evidence>
<evidence type="ECO:0000256" key="9">
    <source>
        <dbReference type="ARBA" id="ARBA00022691"/>
    </source>
</evidence>
<feature type="domain" description="Ribosomal RNA small subunit methyltransferase E methyltransferase" evidence="13">
    <location>
        <begin position="100"/>
        <end position="239"/>
    </location>
</feature>
<dbReference type="InterPro" id="IPR029028">
    <property type="entry name" value="Alpha/beta_knot_MTases"/>
</dbReference>
<dbReference type="GO" id="GO:0005737">
    <property type="term" value="C:cytoplasm"/>
    <property type="evidence" value="ECO:0007669"/>
    <property type="project" value="UniProtKB-SubCell"/>
</dbReference>
<dbReference type="EMBL" id="JXYS01000081">
    <property type="protein sequence ID" value="KJF16482.1"/>
    <property type="molecule type" value="Genomic_DNA"/>
</dbReference>
<dbReference type="InterPro" id="IPR046887">
    <property type="entry name" value="RsmE_PUA-like"/>
</dbReference>
<evidence type="ECO:0000256" key="11">
    <source>
        <dbReference type="ARBA" id="ARBA00047944"/>
    </source>
</evidence>
<keyword evidence="16" id="KW-1185">Reference proteome</keyword>
<dbReference type="Proteomes" id="UP000032360">
    <property type="component" value="Unassembled WGS sequence"/>
</dbReference>
<evidence type="ECO:0000256" key="7">
    <source>
        <dbReference type="ARBA" id="ARBA00022603"/>
    </source>
</evidence>
<dbReference type="SUPFAM" id="SSF88697">
    <property type="entry name" value="PUA domain-like"/>
    <property type="match status" value="1"/>
</dbReference>
<feature type="domain" description="Ribosomal RNA small subunit methyltransferase E PUA-like" evidence="14">
    <location>
        <begin position="29"/>
        <end position="63"/>
    </location>
</feature>
<dbReference type="STRING" id="1280514.AXFE_26470"/>
<dbReference type="PANTHER" id="PTHR30027">
    <property type="entry name" value="RIBOSOMAL RNA SMALL SUBUNIT METHYLTRANSFERASE E"/>
    <property type="match status" value="1"/>
</dbReference>
<dbReference type="AlphaFoldDB" id="A0A0D8HFC0"/>
<keyword evidence="6 12" id="KW-0698">rRNA processing</keyword>
<comment type="subcellular location">
    <subcellularLocation>
        <location evidence="1 12">Cytoplasm</location>
    </subcellularLocation>
</comment>
<reference evidence="15 16" key="1">
    <citation type="submission" date="2015-01" db="EMBL/GenBank/DDBJ databases">
        <title>Draft genome of the acidophilic iron oxidizer Acidithrix ferrooxidans strain Py-F3.</title>
        <authorList>
            <person name="Poehlein A."/>
            <person name="Eisen S."/>
            <person name="Schloemann M."/>
            <person name="Johnson B.D."/>
            <person name="Daniel R."/>
            <person name="Muehling M."/>
        </authorList>
    </citation>
    <scope>NUCLEOTIDE SEQUENCE [LARGE SCALE GENOMIC DNA]</scope>
    <source>
        <strain evidence="15 16">Py-F3</strain>
    </source>
</reference>
<accession>A0A0D8HFC0</accession>
<dbReference type="PATRIC" id="fig|1280514.3.peg.3466"/>
<gene>
    <name evidence="15" type="primary">rsmE</name>
    <name evidence="15" type="ORF">AXFE_26470</name>
</gene>